<protein>
    <recommendedName>
        <fullName evidence="3">Sister chromatid cohesion protein DCC1</fullName>
    </recommendedName>
</protein>
<organism evidence="1 2">
    <name type="scientific">Truncatella angustata</name>
    <dbReference type="NCBI Taxonomy" id="152316"/>
    <lineage>
        <taxon>Eukaryota</taxon>
        <taxon>Fungi</taxon>
        <taxon>Dikarya</taxon>
        <taxon>Ascomycota</taxon>
        <taxon>Pezizomycotina</taxon>
        <taxon>Sordariomycetes</taxon>
        <taxon>Xylariomycetidae</taxon>
        <taxon>Amphisphaeriales</taxon>
        <taxon>Sporocadaceae</taxon>
        <taxon>Truncatella</taxon>
    </lineage>
</organism>
<name>A0A9P8UXM4_9PEZI</name>
<comment type="caution">
    <text evidence="1">The sequence shown here is derived from an EMBL/GenBank/DDBJ whole genome shotgun (WGS) entry which is preliminary data.</text>
</comment>
<dbReference type="GeneID" id="70128063"/>
<dbReference type="GO" id="GO:0031390">
    <property type="term" value="C:Ctf18 RFC-like complex"/>
    <property type="evidence" value="ECO:0007669"/>
    <property type="project" value="InterPro"/>
</dbReference>
<gene>
    <name evidence="1" type="ORF">BKA67DRAFT_530013</name>
</gene>
<evidence type="ECO:0008006" key="3">
    <source>
        <dbReference type="Google" id="ProtNLM"/>
    </source>
</evidence>
<dbReference type="Proteomes" id="UP000758603">
    <property type="component" value="Unassembled WGS sequence"/>
</dbReference>
<evidence type="ECO:0000313" key="2">
    <source>
        <dbReference type="Proteomes" id="UP000758603"/>
    </source>
</evidence>
<dbReference type="EMBL" id="JAGPXC010000001">
    <property type="protein sequence ID" value="KAH6659886.1"/>
    <property type="molecule type" value="Genomic_DNA"/>
</dbReference>
<dbReference type="AlphaFoldDB" id="A0A9P8UXM4"/>
<evidence type="ECO:0000313" key="1">
    <source>
        <dbReference type="EMBL" id="KAH6659886.1"/>
    </source>
</evidence>
<dbReference type="OrthoDB" id="5199543at2759"/>
<dbReference type="GO" id="GO:0007064">
    <property type="term" value="P:mitotic sister chromatid cohesion"/>
    <property type="evidence" value="ECO:0007669"/>
    <property type="project" value="InterPro"/>
</dbReference>
<keyword evidence="2" id="KW-1185">Reference proteome</keyword>
<reference evidence="1" key="1">
    <citation type="journal article" date="2021" name="Nat. Commun.">
        <title>Genetic determinants of endophytism in the Arabidopsis root mycobiome.</title>
        <authorList>
            <person name="Mesny F."/>
            <person name="Miyauchi S."/>
            <person name="Thiergart T."/>
            <person name="Pickel B."/>
            <person name="Atanasova L."/>
            <person name="Karlsson M."/>
            <person name="Huettel B."/>
            <person name="Barry K.W."/>
            <person name="Haridas S."/>
            <person name="Chen C."/>
            <person name="Bauer D."/>
            <person name="Andreopoulos W."/>
            <person name="Pangilinan J."/>
            <person name="LaButti K."/>
            <person name="Riley R."/>
            <person name="Lipzen A."/>
            <person name="Clum A."/>
            <person name="Drula E."/>
            <person name="Henrissat B."/>
            <person name="Kohler A."/>
            <person name="Grigoriev I.V."/>
            <person name="Martin F.M."/>
            <person name="Hacquard S."/>
        </authorList>
    </citation>
    <scope>NUCLEOTIDE SEQUENCE</scope>
    <source>
        <strain evidence="1">MPI-SDFR-AT-0073</strain>
    </source>
</reference>
<dbReference type="InterPro" id="IPR019128">
    <property type="entry name" value="Dcc1"/>
</dbReference>
<accession>A0A9P8UXM4</accession>
<dbReference type="Pfam" id="PF09724">
    <property type="entry name" value="Dcc1"/>
    <property type="match status" value="1"/>
</dbReference>
<proteinExistence type="predicted"/>
<dbReference type="RefSeq" id="XP_045964017.1">
    <property type="nucleotide sequence ID" value="XM_046099171.1"/>
</dbReference>
<sequence length="126" mass="13470">MATQDNAGIPLTHAHNGLNYKLLELPPELLALLEADDAPVLTLESSANSALIKHGEKTWGLRQKNTSNALMLLSPGETTTDSSQIPEPGLKAIATVHDTIELIPQASTSIAPATKGKWHEKFAKGR</sequence>